<keyword evidence="3" id="KW-1185">Reference proteome</keyword>
<keyword evidence="1" id="KW-0812">Transmembrane</keyword>
<gene>
    <name evidence="2" type="ORF">PEV8663_03418</name>
</gene>
<keyword evidence="1" id="KW-0472">Membrane</keyword>
<reference evidence="2 3" key="1">
    <citation type="submission" date="2017-05" db="EMBL/GenBank/DDBJ databases">
        <authorList>
            <person name="Song R."/>
            <person name="Chenine A.L."/>
            <person name="Ruprecht R.M."/>
        </authorList>
    </citation>
    <scope>NUCLEOTIDE SEQUENCE [LARGE SCALE GENOMIC DNA]</scope>
    <source>
        <strain evidence="2 3">CECT 8663</strain>
    </source>
</reference>
<dbReference type="Pfam" id="PF11003">
    <property type="entry name" value="DUF2842"/>
    <property type="match status" value="1"/>
</dbReference>
<dbReference type="EMBL" id="FXYH01000014">
    <property type="protein sequence ID" value="SMX46909.1"/>
    <property type="molecule type" value="Genomic_DNA"/>
</dbReference>
<evidence type="ECO:0000256" key="1">
    <source>
        <dbReference type="SAM" id="Phobius"/>
    </source>
</evidence>
<dbReference type="OrthoDB" id="7510023at2"/>
<dbReference type="Proteomes" id="UP000220836">
    <property type="component" value="Unassembled WGS sequence"/>
</dbReference>
<evidence type="ECO:0000313" key="3">
    <source>
        <dbReference type="Proteomes" id="UP000220836"/>
    </source>
</evidence>
<keyword evidence="1" id="KW-1133">Transmembrane helix</keyword>
<sequence length="78" mass="8754">MALSYKARRRWALFILLIGMPIYIVVAVTIVNRVDLSALPRLVQFLVYVVLGVAWVLPFKPIFLGIGQADPDAEDQDP</sequence>
<accession>A0A238KVV0</accession>
<organism evidence="2 3">
    <name type="scientific">Pelagimonas varians</name>
    <dbReference type="NCBI Taxonomy" id="696760"/>
    <lineage>
        <taxon>Bacteria</taxon>
        <taxon>Pseudomonadati</taxon>
        <taxon>Pseudomonadota</taxon>
        <taxon>Alphaproteobacteria</taxon>
        <taxon>Rhodobacterales</taxon>
        <taxon>Roseobacteraceae</taxon>
        <taxon>Pelagimonas</taxon>
    </lineage>
</organism>
<dbReference type="InterPro" id="IPR021265">
    <property type="entry name" value="DUF2842"/>
</dbReference>
<dbReference type="AlphaFoldDB" id="A0A238KVV0"/>
<name>A0A238KVV0_9RHOB</name>
<feature type="transmembrane region" description="Helical" evidence="1">
    <location>
        <begin position="12"/>
        <end position="32"/>
    </location>
</feature>
<evidence type="ECO:0008006" key="4">
    <source>
        <dbReference type="Google" id="ProtNLM"/>
    </source>
</evidence>
<protein>
    <recommendedName>
        <fullName evidence="4">DUF2842 domain-containing protein</fullName>
    </recommendedName>
</protein>
<dbReference type="RefSeq" id="WP_097805887.1">
    <property type="nucleotide sequence ID" value="NZ_FXYH01000014.1"/>
</dbReference>
<feature type="transmembrane region" description="Helical" evidence="1">
    <location>
        <begin position="38"/>
        <end position="57"/>
    </location>
</feature>
<evidence type="ECO:0000313" key="2">
    <source>
        <dbReference type="EMBL" id="SMX46909.1"/>
    </source>
</evidence>
<proteinExistence type="predicted"/>